<dbReference type="Gene3D" id="3.90.830.10">
    <property type="entry name" value="Syntaxin Binding Protein 1, Chain A, domain 2"/>
    <property type="match status" value="1"/>
</dbReference>
<name>A0A8C4H039_DICLA</name>
<dbReference type="PANTHER" id="PTHR11679">
    <property type="entry name" value="VESICLE PROTEIN SORTING-ASSOCIATED"/>
    <property type="match status" value="1"/>
</dbReference>
<dbReference type="InterPro" id="IPR036045">
    <property type="entry name" value="Sec1-like_sf"/>
</dbReference>
<evidence type="ECO:0000313" key="5">
    <source>
        <dbReference type="Proteomes" id="UP000694389"/>
    </source>
</evidence>
<protein>
    <submittedName>
        <fullName evidence="4">Syntaxin binding protein 2</fullName>
    </submittedName>
</protein>
<proteinExistence type="inferred from homology"/>
<evidence type="ECO:0000256" key="3">
    <source>
        <dbReference type="ARBA" id="ARBA00022927"/>
    </source>
</evidence>
<comment type="similarity">
    <text evidence="1">Belongs to the STXBP/unc-18/SEC1 family.</text>
</comment>
<dbReference type="GO" id="GO:0015031">
    <property type="term" value="P:protein transport"/>
    <property type="evidence" value="ECO:0007669"/>
    <property type="project" value="UniProtKB-KW"/>
</dbReference>
<dbReference type="AlphaFoldDB" id="A0A8C4H039"/>
<accession>A0A8C4H039</accession>
<dbReference type="Proteomes" id="UP000694389">
    <property type="component" value="Unassembled WGS sequence"/>
</dbReference>
<organism evidence="4 5">
    <name type="scientific">Dicentrarchus labrax</name>
    <name type="common">European seabass</name>
    <name type="synonym">Morone labrax</name>
    <dbReference type="NCBI Taxonomy" id="13489"/>
    <lineage>
        <taxon>Eukaryota</taxon>
        <taxon>Metazoa</taxon>
        <taxon>Chordata</taxon>
        <taxon>Craniata</taxon>
        <taxon>Vertebrata</taxon>
        <taxon>Euteleostomi</taxon>
        <taxon>Actinopterygii</taxon>
        <taxon>Neopterygii</taxon>
        <taxon>Teleostei</taxon>
        <taxon>Neoteleostei</taxon>
        <taxon>Acanthomorphata</taxon>
        <taxon>Eupercaria</taxon>
        <taxon>Moronidae</taxon>
        <taxon>Dicentrarchus</taxon>
    </lineage>
</organism>
<dbReference type="InterPro" id="IPR043154">
    <property type="entry name" value="Sec-1-like_dom1"/>
</dbReference>
<dbReference type="Pfam" id="PF00995">
    <property type="entry name" value="Sec1"/>
    <property type="match status" value="1"/>
</dbReference>
<sequence length="562" mass="63383">MAPSGLKAVVGEKILNGVIKSVKKDGEWKVLIVDHMSMRILSSCCKMSDILAEGVTIVEDINKRREPISSLEAIYLISPVEKSVRALINDFKDAAFTYKAAHIFFTDTCPDGLFAEIGRARVAKVVKTLKEINVAFLPYESQVFSLDDPTSLFSFYSSKPNEEKEKMMENLAEQIATLCDTLKEYPAIRYRKGPEENARLAEEVYRRLTAHKADNPSMGEGADKARSQLLIVDRGFDPISPILHELTLQAMAYDLLDIKQDIYAYQTTGIGNSNEREVLLDEDDELWVQLRHMHIADVTNFGKKKYFAFQANIKDLSQMLKKMPQYQKELSMVINHGCLPQDLAMGANAEGEPLKDAMKSIVPVLLNNEIEAYDKIRIILLYIFHKKTGIGEENLAKLIQHANIQADSNIITNLQNLGCNIIGRNAGKTLTDRRERTESTYQLSRWTPIIKDIMESAIEDKLDRKQWPFISDPAPINTTQTAVSARFGHWHKNKTPTEYRSGPRLIIFVIGGVSHSEMRSAYEVTRATDGKWEVLIGSSHILTPTSFLNDLKSLDKVPNPDC</sequence>
<keyword evidence="3" id="KW-0653">Protein transport</keyword>
<reference evidence="4" key="2">
    <citation type="submission" date="2025-09" db="UniProtKB">
        <authorList>
            <consortium name="Ensembl"/>
        </authorList>
    </citation>
    <scope>IDENTIFICATION</scope>
</reference>
<evidence type="ECO:0000256" key="1">
    <source>
        <dbReference type="ARBA" id="ARBA00009884"/>
    </source>
</evidence>
<dbReference type="InterPro" id="IPR043127">
    <property type="entry name" value="Sec-1-like_dom3a"/>
</dbReference>
<reference evidence="4" key="1">
    <citation type="submission" date="2025-08" db="UniProtKB">
        <authorList>
            <consortium name="Ensembl"/>
        </authorList>
    </citation>
    <scope>IDENTIFICATION</scope>
</reference>
<dbReference type="GO" id="GO:0016192">
    <property type="term" value="P:vesicle-mediated transport"/>
    <property type="evidence" value="ECO:0007669"/>
    <property type="project" value="InterPro"/>
</dbReference>
<evidence type="ECO:0000313" key="4">
    <source>
        <dbReference type="Ensembl" id="ENSDLAP00005034963.2"/>
    </source>
</evidence>
<dbReference type="Gene3D" id="1.25.40.60">
    <property type="match status" value="1"/>
</dbReference>
<gene>
    <name evidence="4" type="primary">stxbp2</name>
</gene>
<dbReference type="InterPro" id="IPR027482">
    <property type="entry name" value="Sec1-like_dom2"/>
</dbReference>
<dbReference type="SUPFAM" id="SSF56815">
    <property type="entry name" value="Sec1/munc18-like (SM) proteins"/>
    <property type="match status" value="1"/>
</dbReference>
<dbReference type="PIRSF" id="PIRSF005715">
    <property type="entry name" value="VPS45_Sec1"/>
    <property type="match status" value="1"/>
</dbReference>
<dbReference type="GeneTree" id="ENSGT00940000160045"/>
<dbReference type="Gene3D" id="3.40.50.1910">
    <property type="match status" value="2"/>
</dbReference>
<keyword evidence="2" id="KW-0813">Transport</keyword>
<dbReference type="Ensembl" id="ENSDLAT00005037292.2">
    <property type="protein sequence ID" value="ENSDLAP00005034963.2"/>
    <property type="gene ID" value="ENSDLAG00005015253.2"/>
</dbReference>
<dbReference type="InterPro" id="IPR001619">
    <property type="entry name" value="Sec1-like"/>
</dbReference>
<dbReference type="Gene3D" id="3.40.50.2060">
    <property type="match status" value="1"/>
</dbReference>
<dbReference type="FunFam" id="3.40.50.2060:FF:000001">
    <property type="entry name" value="syntaxin-binding protein 1 isoform X2"/>
    <property type="match status" value="1"/>
</dbReference>
<evidence type="ECO:0000256" key="2">
    <source>
        <dbReference type="ARBA" id="ARBA00022448"/>
    </source>
</evidence>
<keyword evidence="5" id="KW-1185">Reference proteome</keyword>